<name>A0A9W6FT86_9BACT</name>
<reference evidence="4" key="1">
    <citation type="submission" date="2022-12" db="EMBL/GenBank/DDBJ databases">
        <title>Reference genome sequencing for broad-spectrum identification of bacterial and archaeal isolates by mass spectrometry.</title>
        <authorList>
            <person name="Sekiguchi Y."/>
            <person name="Tourlousse D.M."/>
        </authorList>
    </citation>
    <scope>NUCLEOTIDE SEQUENCE</scope>
    <source>
        <strain evidence="4">ASRB1</strain>
    </source>
</reference>
<dbReference type="RefSeq" id="WP_281791671.1">
    <property type="nucleotide sequence ID" value="NZ_BSDR01000001.1"/>
</dbReference>
<feature type="domain" description="Peptidase M16 C-terminal" evidence="3">
    <location>
        <begin position="218"/>
        <end position="395"/>
    </location>
</feature>
<dbReference type="EMBL" id="BSDR01000001">
    <property type="protein sequence ID" value="GLI32616.1"/>
    <property type="molecule type" value="Genomic_DNA"/>
</dbReference>
<comment type="similarity">
    <text evidence="1">Belongs to the peptidase M16 family.</text>
</comment>
<dbReference type="InterPro" id="IPR011765">
    <property type="entry name" value="Pept_M16_N"/>
</dbReference>
<feature type="domain" description="Peptidase M16 N-terminal" evidence="2">
    <location>
        <begin position="63"/>
        <end position="210"/>
    </location>
</feature>
<protein>
    <submittedName>
        <fullName evidence="4">Peptidase M16</fullName>
    </submittedName>
</protein>
<accession>A0A9W6FT86</accession>
<feature type="domain" description="Peptidase M16 N-terminal" evidence="2">
    <location>
        <begin position="497"/>
        <end position="644"/>
    </location>
</feature>
<dbReference type="PANTHER" id="PTHR11851:SF49">
    <property type="entry name" value="MITOCHONDRIAL-PROCESSING PEPTIDASE SUBUNIT ALPHA"/>
    <property type="match status" value="1"/>
</dbReference>
<evidence type="ECO:0000259" key="2">
    <source>
        <dbReference type="Pfam" id="PF00675"/>
    </source>
</evidence>
<dbReference type="InterPro" id="IPR050361">
    <property type="entry name" value="MPP/UQCRC_Complex"/>
</dbReference>
<gene>
    <name evidence="4" type="ORF">DAMNIGENAA_00490</name>
</gene>
<dbReference type="InterPro" id="IPR007863">
    <property type="entry name" value="Peptidase_M16_C"/>
</dbReference>
<keyword evidence="5" id="KW-1185">Reference proteome</keyword>
<evidence type="ECO:0000259" key="3">
    <source>
        <dbReference type="Pfam" id="PF05193"/>
    </source>
</evidence>
<feature type="domain" description="Peptidase M16 C-terminal" evidence="3">
    <location>
        <begin position="650"/>
        <end position="831"/>
    </location>
</feature>
<dbReference type="Proteomes" id="UP001144372">
    <property type="component" value="Unassembled WGS sequence"/>
</dbReference>
<dbReference type="AlphaFoldDB" id="A0A9W6FT86"/>
<dbReference type="Pfam" id="PF05193">
    <property type="entry name" value="Peptidase_M16_C"/>
    <property type="match status" value="2"/>
</dbReference>
<dbReference type="Pfam" id="PF00675">
    <property type="entry name" value="Peptidase_M16"/>
    <property type="match status" value="2"/>
</dbReference>
<comment type="caution">
    <text evidence="4">The sequence shown here is derived from an EMBL/GenBank/DDBJ whole genome shotgun (WGS) entry which is preliminary data.</text>
</comment>
<organism evidence="4 5">
    <name type="scientific">Desulforhabdus amnigena</name>
    <dbReference type="NCBI Taxonomy" id="40218"/>
    <lineage>
        <taxon>Bacteria</taxon>
        <taxon>Pseudomonadati</taxon>
        <taxon>Thermodesulfobacteriota</taxon>
        <taxon>Syntrophobacteria</taxon>
        <taxon>Syntrophobacterales</taxon>
        <taxon>Syntrophobacteraceae</taxon>
        <taxon>Desulforhabdus</taxon>
    </lineage>
</organism>
<evidence type="ECO:0000313" key="4">
    <source>
        <dbReference type="EMBL" id="GLI32616.1"/>
    </source>
</evidence>
<dbReference type="SUPFAM" id="SSF63411">
    <property type="entry name" value="LuxS/MPP-like metallohydrolase"/>
    <property type="match status" value="4"/>
</dbReference>
<evidence type="ECO:0000256" key="1">
    <source>
        <dbReference type="ARBA" id="ARBA00007261"/>
    </source>
</evidence>
<dbReference type="InterPro" id="IPR011249">
    <property type="entry name" value="Metalloenz_LuxS/M16"/>
</dbReference>
<evidence type="ECO:0000313" key="5">
    <source>
        <dbReference type="Proteomes" id="UP001144372"/>
    </source>
</evidence>
<proteinExistence type="inferred from homology"/>
<dbReference type="Gene3D" id="3.30.830.10">
    <property type="entry name" value="Metalloenzyme, LuxS/M16 peptidase-like"/>
    <property type="match status" value="4"/>
</dbReference>
<sequence length="914" mass="102487">MTIRHLPGVFFLLFLLASGKPGYPSNTPKQVPQLPASLQASVQRTIASRPGDLFLVLKNGLTVLIRQQENVNVVSSRVVVRTGSIYEGDYLSTGISHYLEHVVSGGSTKSFTEAEAKERLEKMGGSTNAATSYERTIYYIDTSAGHWKDALDLLLSYVSESVLDPQQVEREKAVIQQEIKMGENDPDRELWKTFIQTAYQVHPVRNPVIGYEELFVQLDRDALLRYYSERYRPDNMVVVVAGNVVPNDVAAFVAEKTKNFQRKSSPPVVLPQEPLQVGPRWEEKTLPIARLTQAIVGFPSVKIDDEDLYALDVLALLLGDGRTSRLYSRLKDKENRVLSVGTSNWTPDFVQGQFFISLTLAPQYWPGVLKSVEEEIDRFKKETVTDEELAKAKKSVIAQHVFEKETVSALASSLGSSYLYTADPYFDDAYVERIRQVTPQQIQDVAQRYLSMERRTVAVIQPETTRETLAASEVKPEESSSLKASAVQTHQMQNGLKVLLKQDSTLPLVTIHLYGKGGLLLENLNDQGISSFTASLLTAGTSRRTKQQIDQAIEEVGGSLESRSDNNTYHVSIKVLKDDLDLALDILSDIVQNAQFPAEEIEKKRQETLLAIQRQDENWQFEVLQLFKKNYFQHSAYRNDRLGTAESVQSFTREQIQTFYHRMVNPHQSVLAVYGDTDTSKLLPKIQKLFGSWTDRPLSLAPAPQETHPLKSDRVIEKKSEKSAAALFIGTNGLDIDSSRKPVLDVLDAILSGQGYPGGRLFDALRGGKEDLVYVVGAFPFYGIRAGFFGILTQTTLKNLDKVQEIILANLKRLREEPVSPQELENVKEMLITLHHMELESLDAQSQSAVINEVLGLGWDYDKKYPDLIRSVSIKDIQELAGDLFSYTLIARTLPENPVEILPPPPPKSDVQTP</sequence>
<dbReference type="GO" id="GO:0046872">
    <property type="term" value="F:metal ion binding"/>
    <property type="evidence" value="ECO:0007669"/>
    <property type="project" value="InterPro"/>
</dbReference>
<dbReference type="PANTHER" id="PTHR11851">
    <property type="entry name" value="METALLOPROTEASE"/>
    <property type="match status" value="1"/>
</dbReference>